<proteinExistence type="predicted"/>
<comment type="PTM">
    <text evidence="6">Binds 1 heme c group covalently per subunit.</text>
</comment>
<feature type="binding site" description="covalent" evidence="6">
    <location>
        <position position="42"/>
    </location>
    <ligand>
        <name>heme c</name>
        <dbReference type="ChEBI" id="CHEBI:61717"/>
    </ligand>
</feature>
<dbReference type="PROSITE" id="PS51007">
    <property type="entry name" value="CYTC"/>
    <property type="match status" value="1"/>
</dbReference>
<keyword evidence="3 6" id="KW-0479">Metal-binding</keyword>
<keyword evidence="5 6" id="KW-0408">Iron</keyword>
<reference evidence="9 10" key="1">
    <citation type="submission" date="2020-08" db="EMBL/GenBank/DDBJ databases">
        <title>Genome sequence of Hymenobacter qilianensis JCM 19763T.</title>
        <authorList>
            <person name="Hyun D.-W."/>
            <person name="Bae J.-W."/>
        </authorList>
    </citation>
    <scope>NUCLEOTIDE SEQUENCE [LARGE SCALE GENOMIC DNA]</scope>
    <source>
        <strain evidence="9 10">JCM 19763</strain>
    </source>
</reference>
<keyword evidence="10" id="KW-1185">Reference proteome</keyword>
<dbReference type="SUPFAM" id="SSF46626">
    <property type="entry name" value="Cytochrome c"/>
    <property type="match status" value="1"/>
</dbReference>
<feature type="compositionally biased region" description="Polar residues" evidence="7">
    <location>
        <begin position="9"/>
        <end position="22"/>
    </location>
</feature>
<evidence type="ECO:0000256" key="4">
    <source>
        <dbReference type="ARBA" id="ARBA00022982"/>
    </source>
</evidence>
<dbReference type="Pfam" id="PF00034">
    <property type="entry name" value="Cytochrom_C"/>
    <property type="match status" value="1"/>
</dbReference>
<dbReference type="Gene3D" id="1.10.760.10">
    <property type="entry name" value="Cytochrome c-like domain"/>
    <property type="match status" value="1"/>
</dbReference>
<dbReference type="Proteomes" id="UP000516093">
    <property type="component" value="Chromosome"/>
</dbReference>
<feature type="domain" description="Cytochrome c" evidence="8">
    <location>
        <begin position="24"/>
        <end position="109"/>
    </location>
</feature>
<accession>A0A7H0H0Q5</accession>
<dbReference type="InterPro" id="IPR009056">
    <property type="entry name" value="Cyt_c-like_dom"/>
</dbReference>
<evidence type="ECO:0000256" key="7">
    <source>
        <dbReference type="SAM" id="MobiDB-lite"/>
    </source>
</evidence>
<organism evidence="9 10">
    <name type="scientific">Hymenobacter qilianensis</name>
    <dbReference type="NCBI Taxonomy" id="1385715"/>
    <lineage>
        <taxon>Bacteria</taxon>
        <taxon>Pseudomonadati</taxon>
        <taxon>Bacteroidota</taxon>
        <taxon>Cytophagia</taxon>
        <taxon>Cytophagales</taxon>
        <taxon>Hymenobacteraceae</taxon>
        <taxon>Hymenobacter</taxon>
    </lineage>
</organism>
<evidence type="ECO:0000313" key="9">
    <source>
        <dbReference type="EMBL" id="QNP54121.1"/>
    </source>
</evidence>
<dbReference type="EMBL" id="CP060784">
    <property type="protein sequence ID" value="QNP54121.1"/>
    <property type="molecule type" value="Genomic_DNA"/>
</dbReference>
<dbReference type="GO" id="GO:0009055">
    <property type="term" value="F:electron transfer activity"/>
    <property type="evidence" value="ECO:0007669"/>
    <property type="project" value="InterPro"/>
</dbReference>
<keyword evidence="4" id="KW-0249">Electron transport</keyword>
<dbReference type="AlphaFoldDB" id="A0A7H0H0Q5"/>
<dbReference type="GO" id="GO:0020037">
    <property type="term" value="F:heme binding"/>
    <property type="evidence" value="ECO:0007669"/>
    <property type="project" value="InterPro"/>
</dbReference>
<evidence type="ECO:0000256" key="3">
    <source>
        <dbReference type="ARBA" id="ARBA00022723"/>
    </source>
</evidence>
<evidence type="ECO:0000256" key="5">
    <source>
        <dbReference type="ARBA" id="ARBA00023004"/>
    </source>
</evidence>
<protein>
    <submittedName>
        <fullName evidence="9">C-type cytochrome</fullName>
    </submittedName>
</protein>
<dbReference type="PRINTS" id="PR00606">
    <property type="entry name" value="CYTCHROMECID"/>
</dbReference>
<dbReference type="InterPro" id="IPR036909">
    <property type="entry name" value="Cyt_c-like_dom_sf"/>
</dbReference>
<feature type="binding site" description="covalent" evidence="6">
    <location>
        <position position="87"/>
    </location>
    <ligand>
        <name>heme c</name>
        <dbReference type="ChEBI" id="CHEBI:61717"/>
    </ligand>
</feature>
<evidence type="ECO:0000256" key="6">
    <source>
        <dbReference type="PIRSR" id="PIRSR602324-1"/>
    </source>
</evidence>
<feature type="region of interest" description="Disordered" evidence="7">
    <location>
        <begin position="1"/>
        <end position="23"/>
    </location>
</feature>
<evidence type="ECO:0000313" key="10">
    <source>
        <dbReference type="Proteomes" id="UP000516093"/>
    </source>
</evidence>
<keyword evidence="1" id="KW-0813">Transport</keyword>
<evidence type="ECO:0000256" key="2">
    <source>
        <dbReference type="ARBA" id="ARBA00022617"/>
    </source>
</evidence>
<dbReference type="InterPro" id="IPR002324">
    <property type="entry name" value="Cyt_c_ID"/>
</dbReference>
<gene>
    <name evidence="9" type="ORF">H9L05_14335</name>
</gene>
<feature type="binding site" description="axial binding residue" evidence="6">
    <location>
        <position position="38"/>
    </location>
    <ligand>
        <name>heme c</name>
        <dbReference type="ChEBI" id="CHEBI:61717"/>
    </ligand>
    <ligandPart>
        <name>Fe</name>
        <dbReference type="ChEBI" id="CHEBI:18248"/>
    </ligandPart>
</feature>
<keyword evidence="2 6" id="KW-0349">Heme</keyword>
<name>A0A7H0H0Q5_9BACT</name>
<dbReference type="KEGG" id="hqi:H9L05_14335"/>
<sequence>MSAVARQPQVDTNVTKIGTTPTGGALAKGAKLMESSDCATCHRVNEKLLGPAYQAVAQKYPATEANIKMLGGKIITGGKGNWGDIAMTPHPGISVADAEEMARYILTLK</sequence>
<evidence type="ECO:0000256" key="1">
    <source>
        <dbReference type="ARBA" id="ARBA00022448"/>
    </source>
</evidence>
<dbReference type="GO" id="GO:0005506">
    <property type="term" value="F:iron ion binding"/>
    <property type="evidence" value="ECO:0007669"/>
    <property type="project" value="InterPro"/>
</dbReference>
<evidence type="ECO:0000259" key="8">
    <source>
        <dbReference type="PROSITE" id="PS51007"/>
    </source>
</evidence>